<organism evidence="2">
    <name type="scientific">mine drainage metagenome</name>
    <dbReference type="NCBI Taxonomy" id="410659"/>
    <lineage>
        <taxon>unclassified sequences</taxon>
        <taxon>metagenomes</taxon>
        <taxon>ecological metagenomes</taxon>
    </lineage>
</organism>
<feature type="domain" description="Transposase IS4-like" evidence="1">
    <location>
        <begin position="39"/>
        <end position="110"/>
    </location>
</feature>
<dbReference type="AlphaFoldDB" id="T1C9S9"/>
<dbReference type="Pfam" id="PF01609">
    <property type="entry name" value="DDE_Tnp_1"/>
    <property type="match status" value="1"/>
</dbReference>
<reference evidence="2" key="1">
    <citation type="submission" date="2013-08" db="EMBL/GenBank/DDBJ databases">
        <authorList>
            <person name="Mendez C."/>
            <person name="Richter M."/>
            <person name="Ferrer M."/>
            <person name="Sanchez J."/>
        </authorList>
    </citation>
    <scope>NUCLEOTIDE SEQUENCE</scope>
</reference>
<dbReference type="InterPro" id="IPR047647">
    <property type="entry name" value="ISAs1_transpos"/>
</dbReference>
<dbReference type="PANTHER" id="PTHR30298">
    <property type="entry name" value="H REPEAT-ASSOCIATED PREDICTED TRANSPOSASE"/>
    <property type="match status" value="1"/>
</dbReference>
<name>T1C9S9_9ZZZZ</name>
<comment type="caution">
    <text evidence="2">The sequence shown here is derived from an EMBL/GenBank/DDBJ whole genome shotgun (WGS) entry which is preliminary data.</text>
</comment>
<dbReference type="InterPro" id="IPR051698">
    <property type="entry name" value="Transposase_11-like"/>
</dbReference>
<dbReference type="GO" id="GO:0006313">
    <property type="term" value="P:DNA transposition"/>
    <property type="evidence" value="ECO:0007669"/>
    <property type="project" value="InterPro"/>
</dbReference>
<dbReference type="GO" id="GO:0004803">
    <property type="term" value="F:transposase activity"/>
    <property type="evidence" value="ECO:0007669"/>
    <property type="project" value="InterPro"/>
</dbReference>
<proteinExistence type="predicted"/>
<dbReference type="InterPro" id="IPR002559">
    <property type="entry name" value="Transposase_11"/>
</dbReference>
<evidence type="ECO:0000313" key="2">
    <source>
        <dbReference type="EMBL" id="EQD63105.1"/>
    </source>
</evidence>
<accession>T1C9S9</accession>
<dbReference type="EMBL" id="AUZX01006615">
    <property type="protein sequence ID" value="EQD63105.1"/>
    <property type="molecule type" value="Genomic_DNA"/>
</dbReference>
<dbReference type="GO" id="GO:0003677">
    <property type="term" value="F:DNA binding"/>
    <property type="evidence" value="ECO:0007669"/>
    <property type="project" value="InterPro"/>
</dbReference>
<sequence length="141" mass="15685">MKKPMAASRPAATSTLLKDYLSFPHAAQVACVQREVRHISANKTTLETVYLISSLTPQQASPEQLLEFNRGHWGIEALHYVRDRAFDEDRCRARKGHAPRALACLRNFAISVLRLLKVDNIAKALRDLAANAALVLKVLAL</sequence>
<protein>
    <submittedName>
        <fullName evidence="2">Transposase for IS2404</fullName>
    </submittedName>
</protein>
<reference evidence="2" key="2">
    <citation type="journal article" date="2014" name="ISME J.">
        <title>Microbial stratification in low pH oxic and suboxic macroscopic growths along an acid mine drainage.</title>
        <authorList>
            <person name="Mendez-Garcia C."/>
            <person name="Mesa V."/>
            <person name="Sprenger R.R."/>
            <person name="Richter M."/>
            <person name="Diez M.S."/>
            <person name="Solano J."/>
            <person name="Bargiela R."/>
            <person name="Golyshina O.V."/>
            <person name="Manteca A."/>
            <person name="Ramos J.L."/>
            <person name="Gallego J.R."/>
            <person name="Llorente I."/>
            <person name="Martins Dos Santos V.A."/>
            <person name="Jensen O.N."/>
            <person name="Pelaez A.I."/>
            <person name="Sanchez J."/>
            <person name="Ferrer M."/>
        </authorList>
    </citation>
    <scope>NUCLEOTIDE SEQUENCE</scope>
</reference>
<evidence type="ECO:0000259" key="1">
    <source>
        <dbReference type="Pfam" id="PF01609"/>
    </source>
</evidence>
<dbReference type="PANTHER" id="PTHR30298:SF0">
    <property type="entry name" value="PROTEIN YBFL-RELATED"/>
    <property type="match status" value="1"/>
</dbReference>
<gene>
    <name evidence="2" type="ORF">B1A_09296</name>
</gene>
<dbReference type="NCBIfam" id="NF033564">
    <property type="entry name" value="transpos_ISAs1"/>
    <property type="match status" value="1"/>
</dbReference>